<sequence length="850" mass="97831">MRGKYMLGFVVLCMLTWAVYVSESSPTDKQTKPRLFSKRLARLNKSRQGQIIQTGSSARANDRLQQMQRDEGINVTRNVQFRKVLAQRRPSQGGSRNPIQQDDGTPGARARVSRMPSSAGSPNLLASFAGKNRLLVISSPHNSDGYFRLMMSLLKPDVYCELAERHVQQIVMFHQEGELGGKIRRITNEGKVMEEPLDRTIIPRLMNSLKLEKGKFGMVLLKKTLQVEERYPYPVRLEAMYEVIDRSPIRKMEKVRQKGFVQKCKGAGVEGQVVDGVPSTGEERRKEVRKPIRRPTTTTPTPTRPTTITTTTKAATTTRPSTTTRSTTTTTTTTPPTTTTPRMTRAHTTPQWIPAHKTTAEPYYYNRRDRYQTTSSTAPPIYIKTDTAKYRDNHTDKKVYNHKHTSITPTQHKPTNVRPTKKKKDNKENAYEVKPVSESTDVYPEEEEIVPTKKDKGRMDKKKKKDKTEKLSKKDKTERRGKDGNGGKKNGKKNSKIHEKDDYQKPTKRPPAPKPKGALTTFLDYFESKRRLILITSPTEENTMYVQQRDEYLEHVCEMAIRKVSIITIFGTLTNSTIKIDHYQLENDMPMKGLKQEDLENQDLITELRKEVGMTFSDFYMVLVDLDMKAKQYYEVPVAMKVVFDYIDTFSSRIREMEQQKRDGVTCKKEDKPRSLENFISRFRWRRRLFVISAPNDEEWAYQQQLYALTTQACNLGLRHVSVLKLLGTELTDMGGVLELYPINGSATVEREGISATLVRDIRNYFQISPEYFSMLLVGKDGNVKSWYPSPMWSMAIIYDLIDSMQLRRQEMAIQQSLGMRCPEDEYGGYGYHHGYHEGYQDGYHQGYGY</sequence>
<dbReference type="PANTHER" id="PTHR46792:SF2">
    <property type="entry name" value="COILED-COIL DOMAIN-CONTAINING PROTEIN 80"/>
    <property type="match status" value="1"/>
</dbReference>
<name>A0A6P6KMT1_CARAU</name>
<proteinExistence type="inferred from homology"/>
<feature type="compositionally biased region" description="Basic and acidic residues" evidence="8">
    <location>
        <begin position="386"/>
        <end position="399"/>
    </location>
</feature>
<dbReference type="Proteomes" id="UP000515129">
    <property type="component" value="Chromosome 34"/>
</dbReference>
<evidence type="ECO:0000259" key="10">
    <source>
        <dbReference type="Pfam" id="PF13778"/>
    </source>
</evidence>
<evidence type="ECO:0000256" key="6">
    <source>
        <dbReference type="ARBA" id="ARBA00038549"/>
    </source>
</evidence>
<dbReference type="GO" id="GO:0030198">
    <property type="term" value="P:extracellular matrix organization"/>
    <property type="evidence" value="ECO:0007669"/>
    <property type="project" value="TreeGrafter"/>
</dbReference>
<dbReference type="Pfam" id="PF13778">
    <property type="entry name" value="DUF4174"/>
    <property type="match status" value="3"/>
</dbReference>
<comment type="similarity">
    <text evidence="5">Belongs to the CCDC80 family.</text>
</comment>
<dbReference type="GO" id="GO:0010811">
    <property type="term" value="P:positive regulation of cell-substrate adhesion"/>
    <property type="evidence" value="ECO:0007669"/>
    <property type="project" value="TreeGrafter"/>
</dbReference>
<evidence type="ECO:0000256" key="3">
    <source>
        <dbReference type="ARBA" id="ARBA00022530"/>
    </source>
</evidence>
<evidence type="ECO:0000313" key="12">
    <source>
        <dbReference type="RefSeq" id="XP_026073605.1"/>
    </source>
</evidence>
<comment type="subcellular location">
    <subcellularLocation>
        <location evidence="1">Secreted</location>
        <location evidence="1">Extracellular space</location>
        <location evidence="1">Extracellular matrix</location>
    </subcellularLocation>
</comment>
<feature type="domain" description="DUF4174" evidence="10">
    <location>
        <begin position="680"/>
        <end position="811"/>
    </location>
</feature>
<feature type="compositionally biased region" description="Polar residues" evidence="8">
    <location>
        <begin position="406"/>
        <end position="418"/>
    </location>
</feature>
<feature type="compositionally biased region" description="Basic and acidic residues" evidence="8">
    <location>
        <begin position="466"/>
        <end position="486"/>
    </location>
</feature>
<dbReference type="OrthoDB" id="9898686at2759"/>
<feature type="signal peptide" evidence="9">
    <location>
        <begin position="1"/>
        <end position="18"/>
    </location>
</feature>
<dbReference type="GeneID" id="113053106"/>
<reference evidence="12" key="1">
    <citation type="submission" date="2025-08" db="UniProtKB">
        <authorList>
            <consortium name="RefSeq"/>
        </authorList>
    </citation>
    <scope>IDENTIFICATION</scope>
    <source>
        <strain evidence="12">Wakin</strain>
        <tissue evidence="12">Muscle</tissue>
    </source>
</reference>
<evidence type="ECO:0000256" key="2">
    <source>
        <dbReference type="ARBA" id="ARBA00022525"/>
    </source>
</evidence>
<feature type="region of interest" description="Disordered" evidence="8">
    <location>
        <begin position="272"/>
        <end position="347"/>
    </location>
</feature>
<evidence type="ECO:0000256" key="9">
    <source>
        <dbReference type="SAM" id="SignalP"/>
    </source>
</evidence>
<dbReference type="KEGG" id="caua:113053106"/>
<evidence type="ECO:0000256" key="1">
    <source>
        <dbReference type="ARBA" id="ARBA00004498"/>
    </source>
</evidence>
<comment type="subunit">
    <text evidence="6">Binds to various extracellular matrix proteins.</text>
</comment>
<feature type="compositionally biased region" description="Basic and acidic residues" evidence="8">
    <location>
        <begin position="496"/>
        <end position="505"/>
    </location>
</feature>
<accession>A0A6P6KMT1</accession>
<organism evidence="11 12">
    <name type="scientific">Carassius auratus</name>
    <name type="common">Goldfish</name>
    <dbReference type="NCBI Taxonomy" id="7957"/>
    <lineage>
        <taxon>Eukaryota</taxon>
        <taxon>Metazoa</taxon>
        <taxon>Chordata</taxon>
        <taxon>Craniata</taxon>
        <taxon>Vertebrata</taxon>
        <taxon>Euteleostomi</taxon>
        <taxon>Actinopterygii</taxon>
        <taxon>Neopterygii</taxon>
        <taxon>Teleostei</taxon>
        <taxon>Ostariophysi</taxon>
        <taxon>Cypriniformes</taxon>
        <taxon>Cyprinidae</taxon>
        <taxon>Cyprininae</taxon>
        <taxon>Carassius</taxon>
    </lineage>
</organism>
<feature type="region of interest" description="Disordered" evidence="8">
    <location>
        <begin position="87"/>
        <end position="120"/>
    </location>
</feature>
<dbReference type="InterPro" id="IPR025232">
    <property type="entry name" value="DUF4174"/>
</dbReference>
<keyword evidence="4 9" id="KW-0732">Signal</keyword>
<feature type="domain" description="DUF4174" evidence="10">
    <location>
        <begin position="522"/>
        <end position="656"/>
    </location>
</feature>
<evidence type="ECO:0000256" key="7">
    <source>
        <dbReference type="ARBA" id="ARBA00039956"/>
    </source>
</evidence>
<evidence type="ECO:0000313" key="11">
    <source>
        <dbReference type="Proteomes" id="UP000515129"/>
    </source>
</evidence>
<keyword evidence="2" id="KW-0964">Secreted</keyword>
<feature type="compositionally biased region" description="Basic and acidic residues" evidence="8">
    <location>
        <begin position="281"/>
        <end position="290"/>
    </location>
</feature>
<evidence type="ECO:0000256" key="5">
    <source>
        <dbReference type="ARBA" id="ARBA00038037"/>
    </source>
</evidence>
<keyword evidence="11" id="KW-1185">Reference proteome</keyword>
<gene>
    <name evidence="12" type="primary">LOC113053106</name>
</gene>
<feature type="region of interest" description="Disordered" evidence="8">
    <location>
        <begin position="370"/>
        <end position="518"/>
    </location>
</feature>
<feature type="domain" description="DUF4174" evidence="10">
    <location>
        <begin position="125"/>
        <end position="253"/>
    </location>
</feature>
<protein>
    <recommendedName>
        <fullName evidence="7">Coiled-coil domain-containing protein 80</fullName>
    </recommendedName>
</protein>
<feature type="compositionally biased region" description="Polar residues" evidence="8">
    <location>
        <begin position="89"/>
        <end position="103"/>
    </location>
</feature>
<feature type="chain" id="PRO_5028189481" description="Coiled-coil domain-containing protein 80" evidence="9">
    <location>
        <begin position="19"/>
        <end position="850"/>
    </location>
</feature>
<dbReference type="GO" id="GO:0005604">
    <property type="term" value="C:basement membrane"/>
    <property type="evidence" value="ECO:0007669"/>
    <property type="project" value="TreeGrafter"/>
</dbReference>
<dbReference type="RefSeq" id="XP_026073605.1">
    <property type="nucleotide sequence ID" value="XM_026217820.1"/>
</dbReference>
<dbReference type="AlphaFoldDB" id="A0A6P6KMT1"/>
<evidence type="ECO:0000256" key="4">
    <source>
        <dbReference type="ARBA" id="ARBA00022729"/>
    </source>
</evidence>
<feature type="compositionally biased region" description="Low complexity" evidence="8">
    <location>
        <begin position="294"/>
        <end position="347"/>
    </location>
</feature>
<dbReference type="PANTHER" id="PTHR46792">
    <property type="entry name" value="COILED-COIL DOMAIN-CONTAINING PROTEIN 80"/>
    <property type="match status" value="1"/>
</dbReference>
<evidence type="ECO:0000256" key="8">
    <source>
        <dbReference type="SAM" id="MobiDB-lite"/>
    </source>
</evidence>
<keyword evidence="3" id="KW-0272">Extracellular matrix</keyword>